<dbReference type="EMBL" id="CP002281">
    <property type="protein sequence ID" value="ADO83247.1"/>
    <property type="molecule type" value="Genomic_DNA"/>
</dbReference>
<organism evidence="2 3">
    <name type="scientific">Ilyobacter polytropus (strain ATCC 51220 / DSM 2926 / LMG 16218 / CuHBu1)</name>
    <dbReference type="NCBI Taxonomy" id="572544"/>
    <lineage>
        <taxon>Bacteria</taxon>
        <taxon>Fusobacteriati</taxon>
        <taxon>Fusobacteriota</taxon>
        <taxon>Fusobacteriia</taxon>
        <taxon>Fusobacteriales</taxon>
        <taxon>Fusobacteriaceae</taxon>
        <taxon>Ilyobacter</taxon>
    </lineage>
</organism>
<dbReference type="KEGG" id="ipo:Ilyop_1467"/>
<sequence>MLAEFIEGLLVNRKKYLGAIGGFLFGLILIQYGFVKMLIVLAITCLGYNLGDMEKIKRIKKVLITRLKED</sequence>
<accession>E3H816</accession>
<evidence type="ECO:0000313" key="2">
    <source>
        <dbReference type="EMBL" id="ADO83247.1"/>
    </source>
</evidence>
<keyword evidence="1" id="KW-0812">Transmembrane</keyword>
<gene>
    <name evidence="2" type="ordered locus">Ilyop_1467</name>
</gene>
<dbReference type="RefSeq" id="WP_013387914.1">
    <property type="nucleotide sequence ID" value="NC_014632.1"/>
</dbReference>
<dbReference type="eggNOG" id="ENOG5033DCR">
    <property type="taxonomic scope" value="Bacteria"/>
</dbReference>
<dbReference type="HOGENOM" id="CLU_192686_3_0_0"/>
<name>E3H816_ILYPC</name>
<evidence type="ECO:0000313" key="3">
    <source>
        <dbReference type="Proteomes" id="UP000006875"/>
    </source>
</evidence>
<keyword evidence="3" id="KW-1185">Reference proteome</keyword>
<evidence type="ECO:0000256" key="1">
    <source>
        <dbReference type="SAM" id="Phobius"/>
    </source>
</evidence>
<dbReference type="Pfam" id="PF10031">
    <property type="entry name" value="DUF2273"/>
    <property type="match status" value="1"/>
</dbReference>
<dbReference type="Proteomes" id="UP000006875">
    <property type="component" value="Chromosome"/>
</dbReference>
<keyword evidence="1" id="KW-1133">Transmembrane helix</keyword>
<dbReference type="InterPro" id="IPR018730">
    <property type="entry name" value="DUF2273"/>
</dbReference>
<dbReference type="AlphaFoldDB" id="E3H816"/>
<keyword evidence="1" id="KW-0472">Membrane</keyword>
<dbReference type="STRING" id="572544.Ilyop_1467"/>
<reference evidence="2 3" key="1">
    <citation type="journal article" date="2010" name="Stand. Genomic Sci.">
        <title>Complete genome sequence of Ilyobacter polytropus type strain (CuHbu1).</title>
        <authorList>
            <person name="Sikorski J."/>
            <person name="Chertkov O."/>
            <person name="Lapidus A."/>
            <person name="Nolan M."/>
            <person name="Lucas S."/>
            <person name="Del Rio T.G."/>
            <person name="Tice H."/>
            <person name="Cheng J.F."/>
            <person name="Tapia R."/>
            <person name="Han C."/>
            <person name="Goodwin L."/>
            <person name="Pitluck S."/>
            <person name="Liolios K."/>
            <person name="Ivanova N."/>
            <person name="Mavromatis K."/>
            <person name="Mikhailova N."/>
            <person name="Pati A."/>
            <person name="Chen A."/>
            <person name="Palaniappan K."/>
            <person name="Land M."/>
            <person name="Hauser L."/>
            <person name="Chang Y.J."/>
            <person name="Jeffries C.D."/>
            <person name="Brambilla E."/>
            <person name="Yasawong M."/>
            <person name="Rohde M."/>
            <person name="Pukall R."/>
            <person name="Spring S."/>
            <person name="Goker M."/>
            <person name="Woyke T."/>
            <person name="Bristow J."/>
            <person name="Eisen J.A."/>
            <person name="Markowitz V."/>
            <person name="Hugenholtz P."/>
            <person name="Kyrpides N.C."/>
            <person name="Klenk H.P."/>
        </authorList>
    </citation>
    <scope>NUCLEOTIDE SEQUENCE [LARGE SCALE GENOMIC DNA]</scope>
    <source>
        <strain evidence="3">ATCC 51220 / DSM 2926 / LMG 16218 / CuHBu1</strain>
    </source>
</reference>
<protein>
    <submittedName>
        <fullName evidence="2">Prolipoprotein diacylglyceryltransferase</fullName>
    </submittedName>
</protein>
<proteinExistence type="predicted"/>
<feature type="transmembrane region" description="Helical" evidence="1">
    <location>
        <begin position="20"/>
        <end position="51"/>
    </location>
</feature>